<dbReference type="EMBL" id="WBSL01000013">
    <property type="protein sequence ID" value="MPY68008.1"/>
    <property type="molecule type" value="Genomic_DNA"/>
</dbReference>
<accession>A0A7X1TSM5</accession>
<comment type="caution">
    <text evidence="1">The sequence shown here is derived from an EMBL/GenBank/DDBJ whole genome shotgun (WGS) entry which is preliminary data.</text>
</comment>
<evidence type="ECO:0000313" key="1">
    <source>
        <dbReference type="EMBL" id="MPY68008.1"/>
    </source>
</evidence>
<gene>
    <name evidence="1" type="ORF">F8S09_15220</name>
</gene>
<dbReference type="Proteomes" id="UP000484842">
    <property type="component" value="Unassembled WGS sequence"/>
</dbReference>
<dbReference type="RefSeq" id="WP_152872319.1">
    <property type="nucleotide sequence ID" value="NZ_WBSL01000013.1"/>
</dbReference>
<keyword evidence="2" id="KW-1185">Reference proteome</keyword>
<dbReference type="SUPFAM" id="SSF50969">
    <property type="entry name" value="YVTN repeat-like/Quinoprotein amine dehydrogenase"/>
    <property type="match status" value="1"/>
</dbReference>
<reference evidence="1 2" key="1">
    <citation type="submission" date="2019-10" db="EMBL/GenBank/DDBJ databases">
        <title>Deinococcus sp. isolated from soil.</title>
        <authorList>
            <person name="Li Y."/>
            <person name="Wang J."/>
        </authorList>
    </citation>
    <scope>NUCLEOTIDE SEQUENCE [LARGE SCALE GENOMIC DNA]</scope>
    <source>
        <strain evidence="1 2">SDU3-2</strain>
    </source>
</reference>
<dbReference type="InterPro" id="IPR011044">
    <property type="entry name" value="Quino_amine_DH_bsu"/>
</dbReference>
<organism evidence="1 2">
    <name type="scientific">Deinococcus terrestris</name>
    <dbReference type="NCBI Taxonomy" id="2651870"/>
    <lineage>
        <taxon>Bacteria</taxon>
        <taxon>Thermotogati</taxon>
        <taxon>Deinococcota</taxon>
        <taxon>Deinococci</taxon>
        <taxon>Deinococcales</taxon>
        <taxon>Deinococcaceae</taxon>
        <taxon>Deinococcus</taxon>
    </lineage>
</organism>
<dbReference type="AlphaFoldDB" id="A0A7X1TSM5"/>
<evidence type="ECO:0000313" key="2">
    <source>
        <dbReference type="Proteomes" id="UP000484842"/>
    </source>
</evidence>
<name>A0A7X1TSM5_9DEIO</name>
<sequence length="359" mass="38321">MRLRPLLLLLAVLVLGAWLLAILGWTAPWAPAPPPPFARDAAGASSTSAALILDRRGERRAERNASRALLLSPQGEVLGEWQHPHLQLAESLALTRRCLWSANSAIIKGAHLKRSFPEGITESVSCIDRETGEARVIRLPGLYPQGASVTGDGRGIIVGSGTSNELVRIDESGAVIRRQYADGLWSTVKGGQGRFLHGDGWYAQLTGHLDRTALRVVDERTLAPRAVVEVPGLTLTSVLPGSPLRLAGYDGSKKTRLLEVDGDFQVVERRRLPCGDRVGGAFFAAHGQELLGLSAEGRSAVACGLDGSSRVAARFARGTFSVVLRGETLFTAGDTAAHLQDLKGQGRTVRLGGQLDGVW</sequence>
<proteinExistence type="predicted"/>
<protein>
    <submittedName>
        <fullName evidence="1">Uncharacterized protein</fullName>
    </submittedName>
</protein>